<evidence type="ECO:0000256" key="3">
    <source>
        <dbReference type="ARBA" id="ARBA00022525"/>
    </source>
</evidence>
<dbReference type="Gene3D" id="2.20.130.20">
    <property type="match status" value="1"/>
</dbReference>
<feature type="domain" description="Alpha-2-macroglobulin bait region" evidence="8">
    <location>
        <begin position="286"/>
        <end position="436"/>
    </location>
</feature>
<evidence type="ECO:0000256" key="4">
    <source>
        <dbReference type="ARBA" id="ARBA00022690"/>
    </source>
</evidence>
<evidence type="ECO:0000256" key="7">
    <source>
        <dbReference type="SAM" id="MobiDB-lite"/>
    </source>
</evidence>
<accession>A0ABM1JJI1</accession>
<evidence type="ECO:0000259" key="10">
    <source>
        <dbReference type="SMART" id="SM01361"/>
    </source>
</evidence>
<comment type="similarity">
    <text evidence="2">Belongs to the protease inhibitor I39 (alpha-2-macroglobulin) family.</text>
</comment>
<evidence type="ECO:0000256" key="5">
    <source>
        <dbReference type="ARBA" id="ARBA00022900"/>
    </source>
</evidence>
<dbReference type="Pfam" id="PF07703">
    <property type="entry name" value="A2M_BRD"/>
    <property type="match status" value="1"/>
</dbReference>
<evidence type="ECO:0000256" key="2">
    <source>
        <dbReference type="ARBA" id="ARBA00010952"/>
    </source>
</evidence>
<dbReference type="Pfam" id="PF07677">
    <property type="entry name" value="A2M_recep"/>
    <property type="match status" value="1"/>
</dbReference>
<dbReference type="CDD" id="cd02897">
    <property type="entry name" value="A2M_2"/>
    <property type="match status" value="1"/>
</dbReference>
<dbReference type="SMART" id="SM01361">
    <property type="entry name" value="A2M_recep"/>
    <property type="match status" value="1"/>
</dbReference>
<keyword evidence="11" id="KW-1185">Reference proteome</keyword>
<organism evidence="11 12">
    <name type="scientific">Gekko japonicus</name>
    <name type="common">Schlegel's Japanese gecko</name>
    <dbReference type="NCBI Taxonomy" id="146911"/>
    <lineage>
        <taxon>Eukaryota</taxon>
        <taxon>Metazoa</taxon>
        <taxon>Chordata</taxon>
        <taxon>Craniata</taxon>
        <taxon>Vertebrata</taxon>
        <taxon>Euteleostomi</taxon>
        <taxon>Lepidosauria</taxon>
        <taxon>Squamata</taxon>
        <taxon>Bifurcata</taxon>
        <taxon>Gekkota</taxon>
        <taxon>Gekkonidae</taxon>
        <taxon>Gekkoninae</taxon>
        <taxon>Gekko</taxon>
    </lineage>
</organism>
<name>A0ABM1JJI1_GEKJA</name>
<dbReference type="InterPro" id="IPR008930">
    <property type="entry name" value="Terpenoid_cyclase/PrenylTrfase"/>
</dbReference>
<dbReference type="InterPro" id="IPR036595">
    <property type="entry name" value="A-macroglobulin_rcpt-bd_sf"/>
</dbReference>
<dbReference type="Gene3D" id="1.50.10.20">
    <property type="match status" value="1"/>
</dbReference>
<feature type="compositionally biased region" description="Basic and acidic residues" evidence="7">
    <location>
        <begin position="51"/>
        <end position="65"/>
    </location>
</feature>
<dbReference type="RefSeq" id="XP_015261618.1">
    <property type="nucleotide sequence ID" value="XM_015406132.1"/>
</dbReference>
<protein>
    <submittedName>
        <fullName evidence="12">Alpha-2-macroglobulin-like protein 1</fullName>
    </submittedName>
</protein>
<dbReference type="SMART" id="SM01419">
    <property type="entry name" value="Thiol-ester_cl"/>
    <property type="match status" value="1"/>
</dbReference>
<evidence type="ECO:0000313" key="12">
    <source>
        <dbReference type="RefSeq" id="XP_015261618.1"/>
    </source>
</evidence>
<dbReference type="SMART" id="SM01359">
    <property type="entry name" value="A2M_N_2"/>
    <property type="match status" value="1"/>
</dbReference>
<dbReference type="Pfam" id="PF00207">
    <property type="entry name" value="A2M"/>
    <property type="match status" value="1"/>
</dbReference>
<gene>
    <name evidence="12" type="primary">LOC107106048</name>
</gene>
<dbReference type="InterPro" id="IPR041813">
    <property type="entry name" value="A2M_TED"/>
</dbReference>
<dbReference type="InterPro" id="IPR050473">
    <property type="entry name" value="A2M/Complement_sys"/>
</dbReference>
<dbReference type="SUPFAM" id="SSF48239">
    <property type="entry name" value="Terpenoid cyclases/Protein prenyltransferases"/>
    <property type="match status" value="1"/>
</dbReference>
<feature type="non-terminal residue" evidence="12">
    <location>
        <position position="1283"/>
    </location>
</feature>
<evidence type="ECO:0000313" key="11">
    <source>
        <dbReference type="Proteomes" id="UP000694871"/>
    </source>
</evidence>
<dbReference type="InterPro" id="IPR011626">
    <property type="entry name" value="Alpha-macroglobulin_TED"/>
</dbReference>
<keyword evidence="6" id="KW-1015">Disulfide bond</keyword>
<dbReference type="PANTHER" id="PTHR11412:SF185">
    <property type="entry name" value="ALPHA-2-MACROGLOBULIN-LIKE PROTEIN 1"/>
    <property type="match status" value="1"/>
</dbReference>
<dbReference type="Pfam" id="PF07678">
    <property type="entry name" value="TED_complement"/>
    <property type="match status" value="1"/>
</dbReference>
<evidence type="ECO:0000259" key="9">
    <source>
        <dbReference type="SMART" id="SM01360"/>
    </source>
</evidence>
<evidence type="ECO:0000256" key="1">
    <source>
        <dbReference type="ARBA" id="ARBA00004613"/>
    </source>
</evidence>
<keyword evidence="4" id="KW-0646">Protease inhibitor</keyword>
<dbReference type="Proteomes" id="UP000694871">
    <property type="component" value="Unplaced"/>
</dbReference>
<dbReference type="Gene3D" id="2.60.120.1540">
    <property type="match status" value="1"/>
</dbReference>
<reference evidence="12" key="1">
    <citation type="submission" date="2025-08" db="UniProtKB">
        <authorList>
            <consortium name="RefSeq"/>
        </authorList>
    </citation>
    <scope>IDENTIFICATION</scope>
</reference>
<dbReference type="Gene3D" id="2.60.40.10">
    <property type="entry name" value="Immunoglobulins"/>
    <property type="match status" value="2"/>
</dbReference>
<dbReference type="InterPro" id="IPR014756">
    <property type="entry name" value="Ig_E-set"/>
</dbReference>
<dbReference type="PROSITE" id="PS00477">
    <property type="entry name" value="ALPHA_2_MACROGLOBULIN"/>
    <property type="match status" value="1"/>
</dbReference>
<evidence type="ECO:0000259" key="8">
    <source>
        <dbReference type="SMART" id="SM01359"/>
    </source>
</evidence>
<dbReference type="InterPro" id="IPR019742">
    <property type="entry name" value="MacrogloblnA2_CS"/>
</dbReference>
<evidence type="ECO:0000256" key="6">
    <source>
        <dbReference type="ARBA" id="ARBA00023157"/>
    </source>
</evidence>
<dbReference type="SMART" id="SM01360">
    <property type="entry name" value="A2M"/>
    <property type="match status" value="1"/>
</dbReference>
<keyword evidence="3" id="KW-0964">Secreted</keyword>
<proteinExistence type="inferred from homology"/>
<dbReference type="GeneID" id="107106048"/>
<dbReference type="InterPro" id="IPR011625">
    <property type="entry name" value="A2M_N_BRD"/>
</dbReference>
<dbReference type="InterPro" id="IPR001599">
    <property type="entry name" value="Macroglobln_a2"/>
</dbReference>
<sequence length="1283" mass="143314">MTTKGGDWRRAMECMWGAAEPCWTEPTPEANTKRAPAQSYRQPSKGSPGDCRQEKHQSLPKKEETEQSQNNNKDPPPGCRYTYGKPAHGKVDLKLSRSPSFHEYMSGKLTEIGMEHTGQTDKTGCSLFTINATDINMTQAGYGSSVELFVEFVEEETGATNTATHSLSLSSKEVSISFVNLNPFYKQGFPYTGKMKVSANSIPVRNETVYLMVEVHDVETHLPYVTDENGEVHFSLDTTNWNGTLVSIRGRHFIENVTHDIASSIRMHLEAFNWLKPFYSESNSFLEIQHVEEKLPCGKDQEVLVDYIIDRKELGPEADHVDFYYLVVSKGRIVSSGQKQVPIGQGETLKGTFSLSLPVSMGLAPTARLLLYAVFADGEVSADVDVFTIEMCLQHQVSVGFSKEEDVPGSEVSLQVEAAPGALCSLRALDKSVTLKGEINKLMDLQQVRKPILPIAFDTVSGRGFSYRLEDFEPYPCLLRPGPHPRRKRSLGLAPWYQSEADVYSLFKLLRMKVFTNCKIKKPVSCEHPLYERMLFRSNTGENPMEGSMEAPFIPVAVADRGSQALDSEAKKEKEKSKPRTYFPETWIWDLVPVNEEGKASRSVTAPDTITEWRADAFCVADLGFGLAQPATFRVFQPFFVDLALPYSVVRGETFELKATVFNYLKDCIQVNVRLAESQQVEVKPCPTCPFTLCLCSEEAQTFAWNVTATQLGHVNLSVTTEAQETQELCGNRISVTPPRGRSDTVIKPLLVKPEGVHKEETHNAFLCSSGDAVVEEVSLKLPENVVEDSGRAVFSVIGDILGASLQNLDRLLEMPYGCGEQNMVKFVPNIFVLRYLEATNQATPEIKAKATEYMEKGHQRQLLYQHSNGSYSAFGQRDTEGNTWLTAFVARAFGQAKSYIFVDEKHIRDTVHWLEEHQRPSGCFESVGRLFNNALKGGVGDEFSLTAYVTAALLEIHLDQNGTMVEDALACLKRNVSFVEDAYPRALLAYVFTLAGDAETRQQLLRDLGEQADREGVVSWSDVETSAYALLAYLSQPEVSADDIKEASQIAAALVKEQNPYGGFSSTQDTVVALQALSQYAALTYRETEGVRVLVKSTTGSQQEFHVDKGNRLVLQQASLPEVPGQYKVEVSGSGCAYVQSTLRYNQPPEKRDAFTLSVETLPKECNQTTRKYFDIHLRVSYSGQRERSNMVLLEVNMLSGYIPVKTSVKRLLEKPLVKKVEIEPDAVSIYLDELDSDEQHYFFSVEQEFDVRDLKPVAVKVYDYYHPDDYAVAEYNAPCSA</sequence>
<feature type="domain" description="Alpha-2-macroglobulin" evidence="9">
    <location>
        <begin position="586"/>
        <end position="675"/>
    </location>
</feature>
<dbReference type="Pfam" id="PF17789">
    <property type="entry name" value="MG4"/>
    <property type="match status" value="1"/>
</dbReference>
<feature type="domain" description="Alpha-macroglobulin receptor-binding" evidence="10">
    <location>
        <begin position="1190"/>
        <end position="1277"/>
    </location>
</feature>
<dbReference type="InterPro" id="IPR009048">
    <property type="entry name" value="A-macroglobulin_rcpt-bd"/>
</dbReference>
<dbReference type="SUPFAM" id="SSF81296">
    <property type="entry name" value="E set domains"/>
    <property type="match status" value="1"/>
</dbReference>
<dbReference type="Gene3D" id="2.60.40.690">
    <property type="entry name" value="Alpha-macroglobulin, receptor-binding domain"/>
    <property type="match status" value="1"/>
</dbReference>
<dbReference type="SUPFAM" id="SSF49410">
    <property type="entry name" value="Alpha-macroglobulin receptor domain"/>
    <property type="match status" value="1"/>
</dbReference>
<feature type="region of interest" description="Disordered" evidence="7">
    <location>
        <begin position="20"/>
        <end position="85"/>
    </location>
</feature>
<dbReference type="Gene3D" id="2.60.40.1930">
    <property type="match status" value="1"/>
</dbReference>
<dbReference type="InterPro" id="IPR047565">
    <property type="entry name" value="Alpha-macroglob_thiol-ester_cl"/>
</dbReference>
<dbReference type="InterPro" id="IPR013783">
    <property type="entry name" value="Ig-like_fold"/>
</dbReference>
<dbReference type="PANTHER" id="PTHR11412">
    <property type="entry name" value="MACROGLOBULIN / COMPLEMENT"/>
    <property type="match status" value="1"/>
</dbReference>
<dbReference type="InterPro" id="IPR040839">
    <property type="entry name" value="MG4"/>
</dbReference>
<comment type="subcellular location">
    <subcellularLocation>
        <location evidence="1">Secreted</location>
    </subcellularLocation>
</comment>
<keyword evidence="5" id="KW-0722">Serine protease inhibitor</keyword>